<dbReference type="EMBL" id="PEBX01000002">
    <property type="protein sequence ID" value="PTQ57816.1"/>
    <property type="molecule type" value="Genomic_DNA"/>
</dbReference>
<gene>
    <name evidence="1" type="ORF">BSOLF_0678</name>
</gene>
<organism evidence="1 2">
    <name type="scientific">Candidatus Carbonibacillus altaicus</name>
    <dbReference type="NCBI Taxonomy" id="2163959"/>
    <lineage>
        <taxon>Bacteria</taxon>
        <taxon>Bacillati</taxon>
        <taxon>Bacillota</taxon>
        <taxon>Bacilli</taxon>
        <taxon>Bacillales</taxon>
        <taxon>Candidatus Carbonibacillus</taxon>
    </lineage>
</organism>
<reference evidence="2" key="1">
    <citation type="journal article" date="2018" name="Sci. Rep.">
        <title>Lignite coal burning seam in the remote Altai Mountains harbors a hydrogen-driven thermophilic microbial community.</title>
        <authorList>
            <person name="Kadnikov V.V."/>
            <person name="Mardanov A.V."/>
            <person name="Ivasenko D.A."/>
            <person name="Antsiferov D.V."/>
            <person name="Beletsky A.V."/>
            <person name="Karnachuk O.V."/>
            <person name="Ravin N.V."/>
        </authorList>
    </citation>
    <scope>NUCLEOTIDE SEQUENCE [LARGE SCALE GENOMIC DNA]</scope>
</reference>
<evidence type="ECO:0000313" key="2">
    <source>
        <dbReference type="Proteomes" id="UP000244338"/>
    </source>
</evidence>
<protein>
    <submittedName>
        <fullName evidence="1">Uncharacterized protein</fullName>
    </submittedName>
</protein>
<evidence type="ECO:0000313" key="1">
    <source>
        <dbReference type="EMBL" id="PTQ57816.1"/>
    </source>
</evidence>
<sequence length="47" mass="5349">MDSAGTYFAQSFSIRFSQGVLQKKRSPVPGGRFLLNWHFGQKSLMLE</sequence>
<proteinExistence type="predicted"/>
<name>A0A2R6Y560_9BACL</name>
<dbReference type="Proteomes" id="UP000244338">
    <property type="component" value="Unassembled WGS sequence"/>
</dbReference>
<accession>A0A2R6Y560</accession>
<comment type="caution">
    <text evidence="1">The sequence shown here is derived from an EMBL/GenBank/DDBJ whole genome shotgun (WGS) entry which is preliminary data.</text>
</comment>
<dbReference type="AlphaFoldDB" id="A0A2R6Y560"/>